<dbReference type="SUPFAM" id="SSF64518">
    <property type="entry name" value="Phase 1 flagellin"/>
    <property type="match status" value="2"/>
</dbReference>
<dbReference type="PANTHER" id="PTHR42792">
    <property type="entry name" value="FLAGELLIN"/>
    <property type="match status" value="1"/>
</dbReference>
<evidence type="ECO:0000313" key="7">
    <source>
        <dbReference type="Proteomes" id="UP001271769"/>
    </source>
</evidence>
<dbReference type="PANTHER" id="PTHR42792:SF2">
    <property type="entry name" value="FLAGELLIN"/>
    <property type="match status" value="1"/>
</dbReference>
<proteinExistence type="inferred from homology"/>
<dbReference type="InterPro" id="IPR001492">
    <property type="entry name" value="Flagellin"/>
</dbReference>
<comment type="caution">
    <text evidence="6">The sequence shown here is derived from an EMBL/GenBank/DDBJ whole genome shotgun (WGS) entry which is preliminary data.</text>
</comment>
<evidence type="ECO:0000256" key="4">
    <source>
        <dbReference type="ARBA" id="ARBA00023143"/>
    </source>
</evidence>
<protein>
    <submittedName>
        <fullName evidence="6">Flagellin</fullName>
    </submittedName>
</protein>
<gene>
    <name evidence="6" type="ORF">SMD31_01350</name>
</gene>
<organism evidence="6 7">
    <name type="scientific">Dongia rigui</name>
    <dbReference type="NCBI Taxonomy" id="940149"/>
    <lineage>
        <taxon>Bacteria</taxon>
        <taxon>Pseudomonadati</taxon>
        <taxon>Pseudomonadota</taxon>
        <taxon>Alphaproteobacteria</taxon>
        <taxon>Rhodospirillales</taxon>
        <taxon>Dongiaceae</taxon>
        <taxon>Dongia</taxon>
    </lineage>
</organism>
<dbReference type="EMBL" id="JAXCLX010000001">
    <property type="protein sequence ID" value="MDY0870542.1"/>
    <property type="molecule type" value="Genomic_DNA"/>
</dbReference>
<reference evidence="6 7" key="1">
    <citation type="journal article" date="2013" name="Antonie Van Leeuwenhoek">
        <title>Dongia rigui sp. nov., isolated from freshwater of a large wetland in Korea.</title>
        <authorList>
            <person name="Baik K.S."/>
            <person name="Hwang Y.M."/>
            <person name="Choi J.S."/>
            <person name="Kwon J."/>
            <person name="Seong C.N."/>
        </authorList>
    </citation>
    <scope>NUCLEOTIDE SEQUENCE [LARGE SCALE GENOMIC DNA]</scope>
    <source>
        <strain evidence="6 7">04SU4-P</strain>
    </source>
</reference>
<accession>A0ABU5DT59</accession>
<keyword evidence="6" id="KW-0282">Flagellum</keyword>
<comment type="subcellular location">
    <subcellularLocation>
        <location evidence="1">Bacterial flagellum</location>
    </subcellularLocation>
    <subcellularLocation>
        <location evidence="2">Secreted</location>
    </subcellularLocation>
</comment>
<evidence type="ECO:0000256" key="2">
    <source>
        <dbReference type="ARBA" id="ARBA00004613"/>
    </source>
</evidence>
<dbReference type="Proteomes" id="UP001271769">
    <property type="component" value="Unassembled WGS sequence"/>
</dbReference>
<dbReference type="InterPro" id="IPR001029">
    <property type="entry name" value="Flagellin_N"/>
</dbReference>
<dbReference type="Pfam" id="PF00669">
    <property type="entry name" value="Flagellin_N"/>
    <property type="match status" value="1"/>
</dbReference>
<name>A0ABU5DT59_9PROT</name>
<keyword evidence="7" id="KW-1185">Reference proteome</keyword>
<evidence type="ECO:0000259" key="5">
    <source>
        <dbReference type="Pfam" id="PF00669"/>
    </source>
</evidence>
<comment type="similarity">
    <text evidence="3">Belongs to the bacterial flagellin family.</text>
</comment>
<keyword evidence="6" id="KW-0966">Cell projection</keyword>
<dbReference type="RefSeq" id="WP_320498810.1">
    <property type="nucleotide sequence ID" value="NZ_JAXCLX010000001.1"/>
</dbReference>
<feature type="domain" description="Flagellin N-terminal" evidence="5">
    <location>
        <begin position="18"/>
        <end position="146"/>
    </location>
</feature>
<evidence type="ECO:0000256" key="3">
    <source>
        <dbReference type="ARBA" id="ARBA00005709"/>
    </source>
</evidence>
<keyword evidence="4" id="KW-0975">Bacterial flagellum</keyword>
<dbReference type="Gene3D" id="1.20.1330.10">
    <property type="entry name" value="f41 fragment of flagellin, N-terminal domain"/>
    <property type="match status" value="2"/>
</dbReference>
<sequence length="744" mass="78278">MATNDIQLTGGIRSNLLLLQQISGKLDRTQQRLATGNKINGAIDGPVAYFASKGLNRRADDLATLKDSINQSVSTIRAADTGMTKIETLIEQAKGLITSAYQNLGSDANSVDLRKSLAEQFNTLLRQIDKLAEDSSYQGKNLLLGSGLRLDATSSSKSATNALPGVTAARVTNVTKVDDYVIDVSGDGRIAPNASDVADAERDRGISNLVISGFQSKTAGNLDPVSIRYTGGKGKAKTFTITEGDVAVTKTFTLQQWADAKSTGQVLNFDHQFASGTHINFDIDFDQIDDVADTNGLGTSVVEKLIDLGVNVSNFNGVGQEITRSANNLLGQQKLADGENSWDFDTGTPRLTIDERTILQSSAYSAAIGESYGRASSGIVGTPVISTSGISNDFTYNITASATAGNFNFTTGHFDIYTVTATGPFSTAAISVSADGVVTFSSIADNGQSVDINFLRSGLNGITVASASDATQANATENVTGGAVSAGNVTLTSITGMADNLAHKITINLKTDGSASTFVLDDGYGGKALITGDLNSAQVLSFVISGGVNSGAVVQITIGGTSLRADAEATLHYNAIGAFTAPDELRFDVRAAQTGFTSTLNTIQVTDGTDQNNLTVQLNETNTNQVTVISRNVKTDGQGLAIDFAQNNWLDRADIDNAAAMIDAAKIRLRSTASALNNNLDVITTRLDYTKEFIDVLAEGANKLVQADQNEEGANMLQLQTRQQLGTISLSLANQAQQAILRLF</sequence>
<keyword evidence="6" id="KW-0969">Cilium</keyword>
<evidence type="ECO:0000313" key="6">
    <source>
        <dbReference type="EMBL" id="MDY0870542.1"/>
    </source>
</evidence>
<evidence type="ECO:0000256" key="1">
    <source>
        <dbReference type="ARBA" id="ARBA00004365"/>
    </source>
</evidence>